<feature type="region of interest" description="Disordered" evidence="1">
    <location>
        <begin position="208"/>
        <end position="295"/>
    </location>
</feature>
<dbReference type="Gene3D" id="3.40.140.10">
    <property type="entry name" value="Cytidine Deaminase, domain 2"/>
    <property type="match status" value="1"/>
</dbReference>
<dbReference type="SUPFAM" id="SSF53927">
    <property type="entry name" value="Cytidine deaminase-like"/>
    <property type="match status" value="1"/>
</dbReference>
<feature type="compositionally biased region" description="Polar residues" evidence="1">
    <location>
        <begin position="279"/>
        <end position="293"/>
    </location>
</feature>
<keyword evidence="3" id="KW-1185">Reference proteome</keyword>
<dbReference type="AlphaFoldDB" id="A0A6A5X9W9"/>
<feature type="compositionally biased region" description="Basic and acidic residues" evidence="1">
    <location>
        <begin position="208"/>
        <end position="244"/>
    </location>
</feature>
<evidence type="ECO:0000313" key="2">
    <source>
        <dbReference type="EMBL" id="KAF2009752.1"/>
    </source>
</evidence>
<dbReference type="Proteomes" id="UP000799778">
    <property type="component" value="Unassembled WGS sequence"/>
</dbReference>
<protein>
    <submittedName>
        <fullName evidence="2">Uncharacterized protein</fullName>
    </submittedName>
</protein>
<dbReference type="GO" id="GO:0003824">
    <property type="term" value="F:catalytic activity"/>
    <property type="evidence" value="ECO:0007669"/>
    <property type="project" value="InterPro"/>
</dbReference>
<dbReference type="EMBL" id="ML978078">
    <property type="protein sequence ID" value="KAF2009752.1"/>
    <property type="molecule type" value="Genomic_DNA"/>
</dbReference>
<dbReference type="RefSeq" id="XP_033378091.1">
    <property type="nucleotide sequence ID" value="XM_033522957.1"/>
</dbReference>
<dbReference type="InterPro" id="IPR016193">
    <property type="entry name" value="Cytidine_deaminase-like"/>
</dbReference>
<accession>A0A6A5X9W9</accession>
<proteinExistence type="predicted"/>
<organism evidence="2 3">
    <name type="scientific">Aaosphaeria arxii CBS 175.79</name>
    <dbReference type="NCBI Taxonomy" id="1450172"/>
    <lineage>
        <taxon>Eukaryota</taxon>
        <taxon>Fungi</taxon>
        <taxon>Dikarya</taxon>
        <taxon>Ascomycota</taxon>
        <taxon>Pezizomycotina</taxon>
        <taxon>Dothideomycetes</taxon>
        <taxon>Pleosporomycetidae</taxon>
        <taxon>Pleosporales</taxon>
        <taxon>Pleosporales incertae sedis</taxon>
        <taxon>Aaosphaeria</taxon>
    </lineage>
</organism>
<reference evidence="2" key="1">
    <citation type="journal article" date="2020" name="Stud. Mycol.">
        <title>101 Dothideomycetes genomes: a test case for predicting lifestyles and emergence of pathogens.</title>
        <authorList>
            <person name="Haridas S."/>
            <person name="Albert R."/>
            <person name="Binder M."/>
            <person name="Bloem J."/>
            <person name="Labutti K."/>
            <person name="Salamov A."/>
            <person name="Andreopoulos B."/>
            <person name="Baker S."/>
            <person name="Barry K."/>
            <person name="Bills G."/>
            <person name="Bluhm B."/>
            <person name="Cannon C."/>
            <person name="Castanera R."/>
            <person name="Culley D."/>
            <person name="Daum C."/>
            <person name="Ezra D."/>
            <person name="Gonzalez J."/>
            <person name="Henrissat B."/>
            <person name="Kuo A."/>
            <person name="Liang C."/>
            <person name="Lipzen A."/>
            <person name="Lutzoni F."/>
            <person name="Magnuson J."/>
            <person name="Mondo S."/>
            <person name="Nolan M."/>
            <person name="Ohm R."/>
            <person name="Pangilinan J."/>
            <person name="Park H.-J."/>
            <person name="Ramirez L."/>
            <person name="Alfaro M."/>
            <person name="Sun H."/>
            <person name="Tritt A."/>
            <person name="Yoshinaga Y."/>
            <person name="Zwiers L.-H."/>
            <person name="Turgeon B."/>
            <person name="Goodwin S."/>
            <person name="Spatafora J."/>
            <person name="Crous P."/>
            <person name="Grigoriev I."/>
        </authorList>
    </citation>
    <scope>NUCLEOTIDE SEQUENCE</scope>
    <source>
        <strain evidence="2">CBS 175.79</strain>
    </source>
</reference>
<sequence>MSTDKYLTLCLEQAELSPLHYRHGCVIVRGGKVIGKGYNDYRSGFDGGALKTGRLPTRSDGPAALKLKANIKLKHKAKDITSDSKDSTGNRFIAFEGMSGGNLASTPFSMHSEIMAIQSALSSPSTMSLIKPYSKLSGGTKGSVRTRRDAIKAYVEQVCAAAVARSITEKHLLPPSVQECVLNNGHLDQTDMDLGQLQSVGLLKDMASDQRDHQDDHGLKNEKKEMKTTRSERQIGPGQREHSRCGITTPCHFQSVDASKAKKALPSSQPKGEDGLVPTRSSGRRSSNVAQRTTDPKLHGVDLYVARLGRKTISSSTMTSHCCSNKLEGKEQTLAPWSDPDQLNGSLHDEYLSYHQRSKHENTTSTAKLPDQKPSMLSSRPCYRCISYIDAVGIKRVFWTTEAGTWEGAKVRDLVEAWNNGG</sequence>
<feature type="non-terminal residue" evidence="2">
    <location>
        <position position="422"/>
    </location>
</feature>
<dbReference type="GeneID" id="54280354"/>
<name>A0A6A5X9W9_9PLEO</name>
<evidence type="ECO:0000313" key="3">
    <source>
        <dbReference type="Proteomes" id="UP000799778"/>
    </source>
</evidence>
<gene>
    <name evidence="2" type="ORF">BU24DRAFT_323490</name>
</gene>
<dbReference type="GO" id="GO:0006139">
    <property type="term" value="P:nucleobase-containing compound metabolic process"/>
    <property type="evidence" value="ECO:0007669"/>
    <property type="project" value="UniProtKB-ARBA"/>
</dbReference>
<dbReference type="OrthoDB" id="9972196at2759"/>
<evidence type="ECO:0000256" key="1">
    <source>
        <dbReference type="SAM" id="MobiDB-lite"/>
    </source>
</evidence>